<keyword evidence="1" id="KW-0805">Transcription regulation</keyword>
<dbReference type="Gene3D" id="3.40.50.2300">
    <property type="match status" value="2"/>
</dbReference>
<evidence type="ECO:0000256" key="3">
    <source>
        <dbReference type="ARBA" id="ARBA00023163"/>
    </source>
</evidence>
<dbReference type="InterPro" id="IPR000843">
    <property type="entry name" value="HTH_LacI"/>
</dbReference>
<dbReference type="EMBL" id="BKAL01000022">
    <property type="protein sequence ID" value="GEP71094.1"/>
    <property type="molecule type" value="Genomic_DNA"/>
</dbReference>
<dbReference type="SMART" id="SM00354">
    <property type="entry name" value="HTH_LACI"/>
    <property type="match status" value="1"/>
</dbReference>
<accession>A0A512PIR2</accession>
<dbReference type="SUPFAM" id="SSF53822">
    <property type="entry name" value="Periplasmic binding protein-like I"/>
    <property type="match status" value="1"/>
</dbReference>
<dbReference type="GO" id="GO:0003700">
    <property type="term" value="F:DNA-binding transcription factor activity"/>
    <property type="evidence" value="ECO:0007669"/>
    <property type="project" value="TreeGrafter"/>
</dbReference>
<dbReference type="SUPFAM" id="SSF47413">
    <property type="entry name" value="lambda repressor-like DNA-binding domains"/>
    <property type="match status" value="1"/>
</dbReference>
<evidence type="ECO:0000256" key="1">
    <source>
        <dbReference type="ARBA" id="ARBA00023015"/>
    </source>
</evidence>
<protein>
    <submittedName>
        <fullName evidence="5">LacI family transcriptional regulator</fullName>
    </submittedName>
</protein>
<name>A0A512PIR2_9CELL</name>
<proteinExistence type="predicted"/>
<evidence type="ECO:0000259" key="4">
    <source>
        <dbReference type="PROSITE" id="PS50932"/>
    </source>
</evidence>
<dbReference type="CDD" id="cd01392">
    <property type="entry name" value="HTH_LacI"/>
    <property type="match status" value="1"/>
</dbReference>
<dbReference type="RefSeq" id="WP_146954857.1">
    <property type="nucleotide sequence ID" value="NZ_BAABBJ010000004.1"/>
</dbReference>
<reference evidence="5 6" key="1">
    <citation type="submission" date="2019-07" db="EMBL/GenBank/DDBJ databases">
        <title>Whole genome shotgun sequence of Cellulomonas soli NBRC 109434.</title>
        <authorList>
            <person name="Hosoyama A."/>
            <person name="Uohara A."/>
            <person name="Ohji S."/>
            <person name="Ichikawa N."/>
        </authorList>
    </citation>
    <scope>NUCLEOTIDE SEQUENCE [LARGE SCALE GENOMIC DNA]</scope>
    <source>
        <strain evidence="5 6">NBRC 109434</strain>
    </source>
</reference>
<evidence type="ECO:0000313" key="6">
    <source>
        <dbReference type="Proteomes" id="UP000321798"/>
    </source>
</evidence>
<dbReference type="AlphaFoldDB" id="A0A512PIR2"/>
<evidence type="ECO:0000256" key="2">
    <source>
        <dbReference type="ARBA" id="ARBA00023125"/>
    </source>
</evidence>
<organism evidence="5 6">
    <name type="scientific">Cellulomonas soli</name>
    <dbReference type="NCBI Taxonomy" id="931535"/>
    <lineage>
        <taxon>Bacteria</taxon>
        <taxon>Bacillati</taxon>
        <taxon>Actinomycetota</taxon>
        <taxon>Actinomycetes</taxon>
        <taxon>Micrococcales</taxon>
        <taxon>Cellulomonadaceae</taxon>
        <taxon>Cellulomonas</taxon>
    </lineage>
</organism>
<keyword evidence="6" id="KW-1185">Reference proteome</keyword>
<dbReference type="Proteomes" id="UP000321798">
    <property type="component" value="Unassembled WGS sequence"/>
</dbReference>
<dbReference type="PROSITE" id="PS00356">
    <property type="entry name" value="HTH_LACI_1"/>
    <property type="match status" value="1"/>
</dbReference>
<keyword evidence="3" id="KW-0804">Transcription</keyword>
<dbReference type="GO" id="GO:0000976">
    <property type="term" value="F:transcription cis-regulatory region binding"/>
    <property type="evidence" value="ECO:0007669"/>
    <property type="project" value="TreeGrafter"/>
</dbReference>
<feature type="domain" description="HTH lacI-type" evidence="4">
    <location>
        <begin position="10"/>
        <end position="64"/>
    </location>
</feature>
<dbReference type="OrthoDB" id="9785139at2"/>
<dbReference type="InterPro" id="IPR046335">
    <property type="entry name" value="LacI/GalR-like_sensor"/>
</dbReference>
<dbReference type="Gene3D" id="1.10.260.40">
    <property type="entry name" value="lambda repressor-like DNA-binding domains"/>
    <property type="match status" value="1"/>
</dbReference>
<comment type="caution">
    <text evidence="5">The sequence shown here is derived from an EMBL/GenBank/DDBJ whole genome shotgun (WGS) entry which is preliminary data.</text>
</comment>
<evidence type="ECO:0000313" key="5">
    <source>
        <dbReference type="EMBL" id="GEP71094.1"/>
    </source>
</evidence>
<dbReference type="CDD" id="cd01574">
    <property type="entry name" value="PBP1_LacI"/>
    <property type="match status" value="1"/>
</dbReference>
<gene>
    <name evidence="5" type="ORF">CSO01_38090</name>
</gene>
<dbReference type="PANTHER" id="PTHR30146:SF109">
    <property type="entry name" value="HTH-TYPE TRANSCRIPTIONAL REGULATOR GALS"/>
    <property type="match status" value="1"/>
</dbReference>
<dbReference type="InterPro" id="IPR010982">
    <property type="entry name" value="Lambda_DNA-bd_dom_sf"/>
</dbReference>
<dbReference type="Pfam" id="PF13377">
    <property type="entry name" value="Peripla_BP_3"/>
    <property type="match status" value="1"/>
</dbReference>
<dbReference type="PROSITE" id="PS50932">
    <property type="entry name" value="HTH_LACI_2"/>
    <property type="match status" value="1"/>
</dbReference>
<keyword evidence="2" id="KW-0238">DNA-binding</keyword>
<sequence length="341" mass="36127">MQQRKRAKAPSMVDVAHAAGVGLVTVSRVLNDPDVVSEETRQRVQEAIDRLGYRRNDLARALKSGRSTTIGVVIAGSEVFELSSILRGVDGAAQAAGYWVSLASWQHGAIARLSELVDRLADQAVEGVAIVADHPLEPAVVERMAARLPVTVVRSGDLDLPSVSSVEIDQRVGARLATQHLLDQGHRRVVHLTGRLDAFDAQARQSGWADTMRDAGLPEDQLEGDFTAASGYRLTQEVLSRADRPTALFVGNDLMAVGVLAALAQAGVDVPGDMSVVGFDDMAGADFLVPALTTVRQDFVTLGRTSIESLVALIGGHQPEHHLIPPSLVVRASSGPVAPGA</sequence>
<dbReference type="PANTHER" id="PTHR30146">
    <property type="entry name" value="LACI-RELATED TRANSCRIPTIONAL REPRESSOR"/>
    <property type="match status" value="1"/>
</dbReference>
<dbReference type="InterPro" id="IPR028082">
    <property type="entry name" value="Peripla_BP_I"/>
</dbReference>
<dbReference type="Pfam" id="PF00356">
    <property type="entry name" value="LacI"/>
    <property type="match status" value="1"/>
</dbReference>